<dbReference type="FunFam" id="3.10.20.30:FF:000002">
    <property type="entry name" value="GTP pyrophosphokinase (RelA/SpoT)"/>
    <property type="match status" value="1"/>
</dbReference>
<dbReference type="InterPro" id="IPR004811">
    <property type="entry name" value="RelA/Spo_fam"/>
</dbReference>
<dbReference type="SMART" id="SM00954">
    <property type="entry name" value="RelA_SpoT"/>
    <property type="match status" value="1"/>
</dbReference>
<protein>
    <submittedName>
        <fullName evidence="6">Bifunctional (P)ppGpp synthetase/guanosine-3',5'-bis(Diphosphate) 3'-pyrophosphohydrolase</fullName>
    </submittedName>
</protein>
<dbReference type="SUPFAM" id="SSF81301">
    <property type="entry name" value="Nucleotidyltransferase"/>
    <property type="match status" value="1"/>
</dbReference>
<feature type="domain" description="HD" evidence="4">
    <location>
        <begin position="82"/>
        <end position="191"/>
    </location>
</feature>
<dbReference type="Proteomes" id="UP000521676">
    <property type="component" value="Unassembled WGS sequence"/>
</dbReference>
<comment type="similarity">
    <text evidence="2">Belongs to the relA/spoT family.</text>
</comment>
<dbReference type="PROSITE" id="PS51831">
    <property type="entry name" value="HD"/>
    <property type="match status" value="1"/>
</dbReference>
<proteinExistence type="inferred from homology"/>
<dbReference type="InterPro" id="IPR002912">
    <property type="entry name" value="ACT_dom"/>
</dbReference>
<dbReference type="PANTHER" id="PTHR21262">
    <property type="entry name" value="GUANOSINE-3',5'-BIS DIPHOSPHATE 3'-PYROPHOSPHOHYDROLASE"/>
    <property type="match status" value="1"/>
</dbReference>
<dbReference type="GO" id="GO:0005886">
    <property type="term" value="C:plasma membrane"/>
    <property type="evidence" value="ECO:0007669"/>
    <property type="project" value="TreeGrafter"/>
</dbReference>
<dbReference type="InterPro" id="IPR003607">
    <property type="entry name" value="HD/PDEase_dom"/>
</dbReference>
<evidence type="ECO:0000313" key="8">
    <source>
        <dbReference type="Proteomes" id="UP000521676"/>
    </source>
</evidence>
<reference evidence="6 8" key="1">
    <citation type="submission" date="2020-06" db="EMBL/GenBank/DDBJ databases">
        <title>Anoxygenic phototrophic Chloroflexota member uses a Type I reaction center.</title>
        <authorList>
            <person name="Tsuji J.M."/>
            <person name="Shaw N.A."/>
            <person name="Nagashima S."/>
            <person name="Venkiteswaran J."/>
            <person name="Schiff S.L."/>
            <person name="Hanada S."/>
            <person name="Tank M."/>
            <person name="Neufeld J.D."/>
        </authorList>
    </citation>
    <scope>NUCLEOTIDE SEQUENCE [LARGE SCALE GENOMIC DNA]</scope>
    <source>
        <strain evidence="6">L227-S17</strain>
    </source>
</reference>
<dbReference type="Pfam" id="PF02824">
    <property type="entry name" value="TGS"/>
    <property type="match status" value="1"/>
</dbReference>
<comment type="pathway">
    <text evidence="1">Purine metabolism.</text>
</comment>
<gene>
    <name evidence="6" type="ORF">HXX08_12645</name>
    <name evidence="7" type="ORF">OZ401_001875</name>
</gene>
<dbReference type="Pfam" id="PF13328">
    <property type="entry name" value="HD_4"/>
    <property type="match status" value="1"/>
</dbReference>
<evidence type="ECO:0000256" key="1">
    <source>
        <dbReference type="ARBA" id="ARBA00025704"/>
    </source>
</evidence>
<dbReference type="InterPro" id="IPR033655">
    <property type="entry name" value="TGS_RelA/SpoT"/>
</dbReference>
<dbReference type="InterPro" id="IPR007685">
    <property type="entry name" value="RelA_SpoT"/>
</dbReference>
<evidence type="ECO:0000313" key="9">
    <source>
        <dbReference type="Proteomes" id="UP001431572"/>
    </source>
</evidence>
<evidence type="ECO:0000256" key="2">
    <source>
        <dbReference type="RuleBase" id="RU003847"/>
    </source>
</evidence>
<dbReference type="RefSeq" id="WP_341467970.1">
    <property type="nucleotide sequence ID" value="NZ_CP128399.1"/>
</dbReference>
<evidence type="ECO:0000313" key="7">
    <source>
        <dbReference type="EMBL" id="WJW66091.1"/>
    </source>
</evidence>
<dbReference type="InterPro" id="IPR006674">
    <property type="entry name" value="HD_domain"/>
</dbReference>
<name>A0A8T7M3R3_9CHLR</name>
<dbReference type="CDD" id="cd00077">
    <property type="entry name" value="HDc"/>
    <property type="match status" value="1"/>
</dbReference>
<dbReference type="Pfam" id="PF04607">
    <property type="entry name" value="RelA_SpoT"/>
    <property type="match status" value="1"/>
</dbReference>
<dbReference type="Gene3D" id="3.30.70.260">
    <property type="match status" value="1"/>
</dbReference>
<feature type="domain" description="TGS" evidence="5">
    <location>
        <begin position="436"/>
        <end position="497"/>
    </location>
</feature>
<dbReference type="Pfam" id="PF13291">
    <property type="entry name" value="ACT_4"/>
    <property type="match status" value="1"/>
</dbReference>
<dbReference type="AlphaFoldDB" id="A0A8T7M3R3"/>
<dbReference type="CDD" id="cd01668">
    <property type="entry name" value="TGS_RSH"/>
    <property type="match status" value="1"/>
</dbReference>
<dbReference type="InterPro" id="IPR012675">
    <property type="entry name" value="Beta-grasp_dom_sf"/>
</dbReference>
<dbReference type="CDD" id="cd05399">
    <property type="entry name" value="NT_Rel-Spo_like"/>
    <property type="match status" value="1"/>
</dbReference>
<accession>A0A8T7M3R3</accession>
<dbReference type="InterPro" id="IPR004095">
    <property type="entry name" value="TGS"/>
</dbReference>
<evidence type="ECO:0000313" key="6">
    <source>
        <dbReference type="EMBL" id="NWJ46720.1"/>
    </source>
</evidence>
<dbReference type="SMART" id="SM00471">
    <property type="entry name" value="HDc"/>
    <property type="match status" value="1"/>
</dbReference>
<dbReference type="InterPro" id="IPR043519">
    <property type="entry name" value="NT_sf"/>
</dbReference>
<dbReference type="Gene3D" id="1.10.3210.10">
    <property type="entry name" value="Hypothetical protein af1432"/>
    <property type="match status" value="1"/>
</dbReference>
<dbReference type="SUPFAM" id="SSF55021">
    <property type="entry name" value="ACT-like"/>
    <property type="match status" value="1"/>
</dbReference>
<evidence type="ECO:0000259" key="3">
    <source>
        <dbReference type="PROSITE" id="PS51671"/>
    </source>
</evidence>
<evidence type="ECO:0000259" key="4">
    <source>
        <dbReference type="PROSITE" id="PS51831"/>
    </source>
</evidence>
<comment type="function">
    <text evidence="2">In eubacteria ppGpp (guanosine 3'-diphosphate 5'-diphosphate) is a mediator of the stringent response that coordinates a variety of cellular activities in response to changes in nutritional abundance.</text>
</comment>
<feature type="domain" description="ACT" evidence="3">
    <location>
        <begin position="698"/>
        <end position="773"/>
    </location>
</feature>
<reference evidence="7" key="2">
    <citation type="journal article" date="2024" name="Nature">
        <title>Anoxygenic phototroph of the Chloroflexota uses a type I reaction centre.</title>
        <authorList>
            <person name="Tsuji J.M."/>
            <person name="Shaw N.A."/>
            <person name="Nagashima S."/>
            <person name="Venkiteswaran J.J."/>
            <person name="Schiff S.L."/>
            <person name="Watanabe T."/>
            <person name="Fukui M."/>
            <person name="Hanada S."/>
            <person name="Tank M."/>
            <person name="Neufeld J.D."/>
        </authorList>
    </citation>
    <scope>NUCLEOTIDE SEQUENCE</scope>
    <source>
        <strain evidence="7">L227-S17</strain>
    </source>
</reference>
<dbReference type="SUPFAM" id="SSF81271">
    <property type="entry name" value="TGS-like"/>
    <property type="match status" value="1"/>
</dbReference>
<organism evidence="6 8">
    <name type="scientific">Candidatus Chlorohelix allophototropha</name>
    <dbReference type="NCBI Taxonomy" id="3003348"/>
    <lineage>
        <taxon>Bacteria</taxon>
        <taxon>Bacillati</taxon>
        <taxon>Chloroflexota</taxon>
        <taxon>Chloroflexia</taxon>
        <taxon>Candidatus Chloroheliales</taxon>
        <taxon>Candidatus Chloroheliaceae</taxon>
        <taxon>Candidatus Chlorohelix</taxon>
    </lineage>
</organism>
<dbReference type="NCBIfam" id="TIGR00691">
    <property type="entry name" value="spoT_relA"/>
    <property type="match status" value="1"/>
</dbReference>
<dbReference type="Pfam" id="PF19296">
    <property type="entry name" value="RelA_AH_RIS"/>
    <property type="match status" value="1"/>
</dbReference>
<dbReference type="CDD" id="cd04876">
    <property type="entry name" value="ACT_RelA-SpoT"/>
    <property type="match status" value="1"/>
</dbReference>
<dbReference type="SUPFAM" id="SSF109604">
    <property type="entry name" value="HD-domain/PDEase-like"/>
    <property type="match status" value="1"/>
</dbReference>
<keyword evidence="9" id="KW-1185">Reference proteome</keyword>
<dbReference type="Gene3D" id="3.10.20.30">
    <property type="match status" value="1"/>
</dbReference>
<dbReference type="FunFam" id="1.10.3210.10:FF:000001">
    <property type="entry name" value="GTP pyrophosphokinase RelA"/>
    <property type="match status" value="1"/>
</dbReference>
<dbReference type="GO" id="GO:0015969">
    <property type="term" value="P:guanosine tetraphosphate metabolic process"/>
    <property type="evidence" value="ECO:0007669"/>
    <property type="project" value="InterPro"/>
</dbReference>
<dbReference type="InterPro" id="IPR045865">
    <property type="entry name" value="ACT-like_dom_sf"/>
</dbReference>
<dbReference type="PROSITE" id="PS51671">
    <property type="entry name" value="ACT"/>
    <property type="match status" value="1"/>
</dbReference>
<evidence type="ECO:0000259" key="5">
    <source>
        <dbReference type="PROSITE" id="PS51880"/>
    </source>
</evidence>
<dbReference type="EMBL" id="JACATZ010000001">
    <property type="protein sequence ID" value="NWJ46720.1"/>
    <property type="molecule type" value="Genomic_DNA"/>
</dbReference>
<dbReference type="InterPro" id="IPR045600">
    <property type="entry name" value="RelA/SpoT_AH_RIS"/>
</dbReference>
<dbReference type="PANTHER" id="PTHR21262:SF31">
    <property type="entry name" value="GTP PYROPHOSPHOKINASE"/>
    <property type="match status" value="1"/>
</dbReference>
<dbReference type="FunFam" id="3.30.460.10:FF:000001">
    <property type="entry name" value="GTP pyrophosphokinase RelA"/>
    <property type="match status" value="1"/>
</dbReference>
<sequence>MHDSDKTAPTVKSGVIERQVEQNGRSTEKKIAGATVEIPDTTKLIEAVSASLPEADLAIIERAIHFAASAHAGQYRASGEPYVIHPIAAATTIAEMKLDRDSVIAALLHDVPEDTHVTIEQIHDVFGEKVAKLVDGVTKLGKIKWDPGTEHTTKAMHEKQEQAENLRKMFLAMVDDVRVVLIKLADRLHNMQTLKFKSREKQIKIATETLEIFAPLANRLGIWNIKWQLEDLCFYYLHPDNYQEITLAIYDQRETLQSYLEKVINTVEKAFEEQGIHVLEVTGRPKHIYSIYKKMMRKSRAFDQIYDLLAIRIMVEDVRDCYAALGVIHTLWRPIPGEFDDYIANPKESMYQSLHTAVLALDGRSLEVQIRTKQMHEVAEYGIAAHWRYKEGGKRDVEFEAKIAWLRRLIDWREDSGDNSDAMDFVETLKSDVFQDQVYVFTPRGDIIDLPAGATPIDFAYRIHTDIGHTCGGARVNDRLVPLSYQLQNGEVVKIIQVKNRKGPSRDWLNQALGYIKTAGARDKVKQWFRKQEREDNLSHGRDILETELKRLGLDNISFESVASHFPKYDKADDFLAALGYGGITINAVANRLLEEKKTQQSLPEFAQPNSIVTSGNDKAPVLTANMQVSGMDGLLTSLAKCCHPVPGDEVVGYVTMTKGISVHRSDCSNILHIPEKDQGRLMRVNWGDKSVQYYRVPIRMEAMDRVGLLRDISVLVADENINMSDFRTLQTNSRGIITILFNVDVTSVDQLYRVFHKLQGVKDALEVRRDVPNSSRTKS</sequence>
<dbReference type="EMBL" id="CP128399">
    <property type="protein sequence ID" value="WJW66091.1"/>
    <property type="molecule type" value="Genomic_DNA"/>
</dbReference>
<dbReference type="PROSITE" id="PS51880">
    <property type="entry name" value="TGS"/>
    <property type="match status" value="1"/>
</dbReference>
<dbReference type="InterPro" id="IPR012676">
    <property type="entry name" value="TGS-like"/>
</dbReference>
<dbReference type="Proteomes" id="UP001431572">
    <property type="component" value="Chromosome 1"/>
</dbReference>
<dbReference type="Gene3D" id="3.30.460.10">
    <property type="entry name" value="Beta Polymerase, domain 2"/>
    <property type="match status" value="1"/>
</dbReference>